<protein>
    <recommendedName>
        <fullName evidence="3">aspartate transaminase</fullName>
        <ecNumber evidence="3">2.6.1.1</ecNumber>
    </recommendedName>
</protein>
<organism evidence="8 9">
    <name type="scientific">Diaphorina citri</name>
    <name type="common">Asian citrus psyllid</name>
    <dbReference type="NCBI Taxonomy" id="121845"/>
    <lineage>
        <taxon>Eukaryota</taxon>
        <taxon>Metazoa</taxon>
        <taxon>Ecdysozoa</taxon>
        <taxon>Arthropoda</taxon>
        <taxon>Hexapoda</taxon>
        <taxon>Insecta</taxon>
        <taxon>Pterygota</taxon>
        <taxon>Neoptera</taxon>
        <taxon>Paraneoptera</taxon>
        <taxon>Hemiptera</taxon>
        <taxon>Sternorrhyncha</taxon>
        <taxon>Psylloidea</taxon>
        <taxon>Psyllidae</taxon>
        <taxon>Diaphorininae</taxon>
        <taxon>Diaphorina</taxon>
    </lineage>
</organism>
<keyword evidence="5" id="KW-0808">Transferase</keyword>
<dbReference type="SUPFAM" id="SSF53383">
    <property type="entry name" value="PLP-dependent transferases"/>
    <property type="match status" value="1"/>
</dbReference>
<dbReference type="GO" id="GO:0004069">
    <property type="term" value="F:L-aspartate:2-oxoglutarate aminotransferase activity"/>
    <property type="evidence" value="ECO:0007669"/>
    <property type="project" value="UniProtKB-EC"/>
</dbReference>
<comment type="subunit">
    <text evidence="2">Homodimer.</text>
</comment>
<reference evidence="9" key="1">
    <citation type="submission" date="2025-08" db="UniProtKB">
        <authorList>
            <consortium name="RefSeq"/>
        </authorList>
    </citation>
    <scope>IDENTIFICATION</scope>
</reference>
<dbReference type="AlphaFoldDB" id="A0A3Q0JI43"/>
<name>A0A3Q0JI43_DIACI</name>
<dbReference type="GO" id="GO:0005829">
    <property type="term" value="C:cytosol"/>
    <property type="evidence" value="ECO:0007669"/>
    <property type="project" value="TreeGrafter"/>
</dbReference>
<dbReference type="InterPro" id="IPR004839">
    <property type="entry name" value="Aminotransferase_I/II_large"/>
</dbReference>
<evidence type="ECO:0000256" key="2">
    <source>
        <dbReference type="ARBA" id="ARBA00011738"/>
    </source>
</evidence>
<dbReference type="PaxDb" id="121845-A0A3Q0JI43"/>
<dbReference type="InterPro" id="IPR000796">
    <property type="entry name" value="Asp_trans"/>
</dbReference>
<dbReference type="STRING" id="121845.A0A3Q0JI43"/>
<keyword evidence="4" id="KW-0032">Aminotransferase</keyword>
<dbReference type="GO" id="GO:0006532">
    <property type="term" value="P:aspartate biosynthetic process"/>
    <property type="evidence" value="ECO:0007669"/>
    <property type="project" value="TreeGrafter"/>
</dbReference>
<sequence length="76" mass="8966">MYSNPPSHGARIVSLVLNNPRLYDQWKQCIETMSGRIKQMRRGLRERLEKLNTPGTWNHITEQIGMFSYTGLNRKF</sequence>
<dbReference type="Pfam" id="PF00155">
    <property type="entry name" value="Aminotran_1_2"/>
    <property type="match status" value="1"/>
</dbReference>
<dbReference type="GeneID" id="103519491"/>
<evidence type="ECO:0000256" key="4">
    <source>
        <dbReference type="ARBA" id="ARBA00022576"/>
    </source>
</evidence>
<comment type="cofactor">
    <cofactor evidence="1">
        <name>pyridoxal 5'-phosphate</name>
        <dbReference type="ChEBI" id="CHEBI:597326"/>
    </cofactor>
</comment>
<evidence type="ECO:0000256" key="5">
    <source>
        <dbReference type="ARBA" id="ARBA00022679"/>
    </source>
</evidence>
<dbReference type="PANTHER" id="PTHR11879:SF55">
    <property type="entry name" value="GLUTAMATE OXALOACETATE TRANSAMINASE 1, ISOFORM B"/>
    <property type="match status" value="1"/>
</dbReference>
<keyword evidence="8" id="KW-1185">Reference proteome</keyword>
<accession>A0A3Q0JI43</accession>
<dbReference type="Gene3D" id="3.90.1150.10">
    <property type="entry name" value="Aspartate Aminotransferase, domain 1"/>
    <property type="match status" value="1"/>
</dbReference>
<dbReference type="KEGG" id="dci:103519491"/>
<dbReference type="GO" id="GO:0030170">
    <property type="term" value="F:pyridoxal phosphate binding"/>
    <property type="evidence" value="ECO:0007669"/>
    <property type="project" value="InterPro"/>
</dbReference>
<feature type="domain" description="Aminotransferase class I/classII large" evidence="7">
    <location>
        <begin position="1"/>
        <end position="75"/>
    </location>
</feature>
<keyword evidence="6" id="KW-0663">Pyridoxal phosphate</keyword>
<evidence type="ECO:0000256" key="6">
    <source>
        <dbReference type="ARBA" id="ARBA00022898"/>
    </source>
</evidence>
<evidence type="ECO:0000313" key="8">
    <source>
        <dbReference type="Proteomes" id="UP000079169"/>
    </source>
</evidence>
<dbReference type="Proteomes" id="UP000079169">
    <property type="component" value="Unplaced"/>
</dbReference>
<evidence type="ECO:0000313" key="9">
    <source>
        <dbReference type="RefSeq" id="XP_026686773.1"/>
    </source>
</evidence>
<dbReference type="InterPro" id="IPR015422">
    <property type="entry name" value="PyrdxlP-dep_Trfase_small"/>
</dbReference>
<evidence type="ECO:0000256" key="3">
    <source>
        <dbReference type="ARBA" id="ARBA00012753"/>
    </source>
</evidence>
<proteinExistence type="predicted"/>
<dbReference type="EC" id="2.6.1.1" evidence="3"/>
<dbReference type="InterPro" id="IPR015424">
    <property type="entry name" value="PyrdxlP-dep_Trfase"/>
</dbReference>
<dbReference type="PANTHER" id="PTHR11879">
    <property type="entry name" value="ASPARTATE AMINOTRANSFERASE"/>
    <property type="match status" value="1"/>
</dbReference>
<evidence type="ECO:0000259" key="7">
    <source>
        <dbReference type="Pfam" id="PF00155"/>
    </source>
</evidence>
<dbReference type="RefSeq" id="XP_026686773.1">
    <property type="nucleotide sequence ID" value="XM_026830972.1"/>
</dbReference>
<gene>
    <name evidence="9" type="primary">LOC103519491</name>
</gene>
<evidence type="ECO:0000256" key="1">
    <source>
        <dbReference type="ARBA" id="ARBA00001933"/>
    </source>
</evidence>